<dbReference type="Pfam" id="PF01497">
    <property type="entry name" value="Peripla_BP_2"/>
    <property type="match status" value="1"/>
</dbReference>
<proteinExistence type="inferred from homology"/>
<sequence>MRRTISRRSFLSAMLGTTALAIAACTPTAQSDSQSAEQSPTPDNSSGPDSTQRIVALNTGQLDNLLLLGITPVGVAAAKNADLIPQFLRDRFGSTMDLDSIANCGLRQDPDIEAIANLAPTLICANSRTDEAILSKLRAIAPVVTGEGGGENWKQDFLTIADAAGKSEKATSLLSAYEDSAAAVAASLPTSPPTVSFLRTNDGEFQMYGTQSMAGTVATDCGYARPESQQFTDQAGKDLSAELISEADAEWLFYGVQEGKPSPTETALWPSLSAVQNNHAIAVDYDAWFMNASVVSAETILEGLQSTITA</sequence>
<dbReference type="OrthoDB" id="9793175at2"/>
<dbReference type="RefSeq" id="WP_053545195.1">
    <property type="nucleotide sequence ID" value="NZ_CP009220.1"/>
</dbReference>
<dbReference type="Proteomes" id="UP000068067">
    <property type="component" value="Chromosome"/>
</dbReference>
<dbReference type="GO" id="GO:0030288">
    <property type="term" value="C:outer membrane-bounded periplasmic space"/>
    <property type="evidence" value="ECO:0007669"/>
    <property type="project" value="TreeGrafter"/>
</dbReference>
<dbReference type="SUPFAM" id="SSF53807">
    <property type="entry name" value="Helical backbone' metal receptor"/>
    <property type="match status" value="1"/>
</dbReference>
<dbReference type="Gene3D" id="3.40.50.1980">
    <property type="entry name" value="Nitrogenase molybdenum iron protein domain"/>
    <property type="match status" value="2"/>
</dbReference>
<evidence type="ECO:0000313" key="8">
    <source>
        <dbReference type="EMBL" id="ALC06224.1"/>
    </source>
</evidence>
<protein>
    <submittedName>
        <fullName evidence="8">ABC-type cobalamin/Fe3+-siderophores transport system, component</fullName>
    </submittedName>
</protein>
<evidence type="ECO:0000313" key="9">
    <source>
        <dbReference type="Proteomes" id="UP000068067"/>
    </source>
</evidence>
<dbReference type="KEGG" id="cdx:CDES_09160"/>
<dbReference type="GO" id="GO:1901678">
    <property type="term" value="P:iron coordination entity transport"/>
    <property type="evidence" value="ECO:0007669"/>
    <property type="project" value="UniProtKB-ARBA"/>
</dbReference>
<feature type="region of interest" description="Disordered" evidence="5">
    <location>
        <begin position="29"/>
        <end position="51"/>
    </location>
</feature>
<accession>A0A0M5IRA6</accession>
<dbReference type="AlphaFoldDB" id="A0A0M5IRA6"/>
<evidence type="ECO:0000256" key="6">
    <source>
        <dbReference type="SAM" id="SignalP"/>
    </source>
</evidence>
<dbReference type="PANTHER" id="PTHR30532">
    <property type="entry name" value="IRON III DICITRATE-BINDING PERIPLASMIC PROTEIN"/>
    <property type="match status" value="1"/>
</dbReference>
<dbReference type="PROSITE" id="PS51318">
    <property type="entry name" value="TAT"/>
    <property type="match status" value="1"/>
</dbReference>
<evidence type="ECO:0000259" key="7">
    <source>
        <dbReference type="PROSITE" id="PS50983"/>
    </source>
</evidence>
<feature type="chain" id="PRO_5038806347" evidence="6">
    <location>
        <begin position="24"/>
        <end position="310"/>
    </location>
</feature>
<keyword evidence="9" id="KW-1185">Reference proteome</keyword>
<keyword evidence="4 6" id="KW-0732">Signal</keyword>
<dbReference type="STRING" id="931089.CDES_09160"/>
<evidence type="ECO:0000256" key="1">
    <source>
        <dbReference type="ARBA" id="ARBA00004196"/>
    </source>
</evidence>
<dbReference type="PROSITE" id="PS51257">
    <property type="entry name" value="PROKAR_LIPOPROTEIN"/>
    <property type="match status" value="1"/>
</dbReference>
<evidence type="ECO:0000256" key="4">
    <source>
        <dbReference type="ARBA" id="ARBA00022729"/>
    </source>
</evidence>
<dbReference type="PROSITE" id="PS50983">
    <property type="entry name" value="FE_B12_PBP"/>
    <property type="match status" value="1"/>
</dbReference>
<evidence type="ECO:0000256" key="5">
    <source>
        <dbReference type="SAM" id="MobiDB-lite"/>
    </source>
</evidence>
<dbReference type="InterPro" id="IPR002491">
    <property type="entry name" value="ABC_transptr_periplasmic_BD"/>
</dbReference>
<feature type="signal peptide" evidence="6">
    <location>
        <begin position="1"/>
        <end position="23"/>
    </location>
</feature>
<dbReference type="PANTHER" id="PTHR30532:SF1">
    <property type="entry name" value="IRON(3+)-HYDROXAMATE-BINDING PROTEIN FHUD"/>
    <property type="match status" value="1"/>
</dbReference>
<dbReference type="InterPro" id="IPR006311">
    <property type="entry name" value="TAT_signal"/>
</dbReference>
<evidence type="ECO:0000256" key="3">
    <source>
        <dbReference type="ARBA" id="ARBA00022448"/>
    </source>
</evidence>
<keyword evidence="3" id="KW-0813">Transport</keyword>
<dbReference type="CDD" id="cd01146">
    <property type="entry name" value="FhuD"/>
    <property type="match status" value="1"/>
</dbReference>
<name>A0A0M5IRA6_9CORY</name>
<dbReference type="EMBL" id="CP009220">
    <property type="protein sequence ID" value="ALC06224.1"/>
    <property type="molecule type" value="Genomic_DNA"/>
</dbReference>
<gene>
    <name evidence="8" type="ORF">CDES_09160</name>
</gene>
<organism evidence="8 9">
    <name type="scientific">Corynebacterium deserti GIMN1.010</name>
    <dbReference type="NCBI Taxonomy" id="931089"/>
    <lineage>
        <taxon>Bacteria</taxon>
        <taxon>Bacillati</taxon>
        <taxon>Actinomycetota</taxon>
        <taxon>Actinomycetes</taxon>
        <taxon>Mycobacteriales</taxon>
        <taxon>Corynebacteriaceae</taxon>
        <taxon>Corynebacterium</taxon>
    </lineage>
</organism>
<reference evidence="8 9" key="1">
    <citation type="submission" date="2014-08" db="EMBL/GenBank/DDBJ databases">
        <title>Complete genome sequence of Corynebacterium deserti GIMN1.010 (=DSM 45689), isolated from desert sand in western China.</title>
        <authorList>
            <person name="Ruckert C."/>
            <person name="Albersmeier A."/>
            <person name="Kalinowski J."/>
        </authorList>
    </citation>
    <scope>NUCLEOTIDE SEQUENCE [LARGE SCALE GENOMIC DNA]</scope>
    <source>
        <strain evidence="8 9">GIMN1.010</strain>
    </source>
</reference>
<comment type="similarity">
    <text evidence="2">Belongs to the bacterial solute-binding protein 8 family.</text>
</comment>
<comment type="subcellular location">
    <subcellularLocation>
        <location evidence="1">Cell envelope</location>
    </subcellularLocation>
</comment>
<evidence type="ECO:0000256" key="2">
    <source>
        <dbReference type="ARBA" id="ARBA00008814"/>
    </source>
</evidence>
<dbReference type="InterPro" id="IPR051313">
    <property type="entry name" value="Bact_iron-sidero_bind"/>
</dbReference>
<dbReference type="PATRIC" id="fig|931089.4.peg.1848"/>
<feature type="domain" description="Fe/B12 periplasmic-binding" evidence="7">
    <location>
        <begin position="53"/>
        <end position="310"/>
    </location>
</feature>